<feature type="region of interest" description="Disordered" evidence="1">
    <location>
        <begin position="389"/>
        <end position="450"/>
    </location>
</feature>
<organism evidence="2 3">
    <name type="scientific">Penicillium olsonii</name>
    <dbReference type="NCBI Taxonomy" id="99116"/>
    <lineage>
        <taxon>Eukaryota</taxon>
        <taxon>Fungi</taxon>
        <taxon>Dikarya</taxon>
        <taxon>Ascomycota</taxon>
        <taxon>Pezizomycotina</taxon>
        <taxon>Eurotiomycetes</taxon>
        <taxon>Eurotiomycetidae</taxon>
        <taxon>Eurotiales</taxon>
        <taxon>Aspergillaceae</taxon>
        <taxon>Penicillium</taxon>
    </lineage>
</organism>
<feature type="compositionally biased region" description="Basic residues" evidence="1">
    <location>
        <begin position="419"/>
        <end position="428"/>
    </location>
</feature>
<feature type="compositionally biased region" description="Polar residues" evidence="1">
    <location>
        <begin position="70"/>
        <end position="80"/>
    </location>
</feature>
<feature type="compositionally biased region" description="Basic and acidic residues" evidence="1">
    <location>
        <begin position="392"/>
        <end position="404"/>
    </location>
</feature>
<protein>
    <submittedName>
        <fullName evidence="2">Uncharacterized protein</fullName>
    </submittedName>
</protein>
<sequence>MASTPPPPSPSALRVPRAPRHGPKLDDYEPYPTRYSTRLASQRIARAAHTTPPPSLSNPSAKSGAPKRTLSPTSPETVKPSSKKAAQSHASSSSRISSSNSAPSNPRTSSHQPSRSSAERALPTPVKTPSRKKDIPSGAATPRTLFPPSATSKRRKMDTHKQADEVRPISKKFQVYSDEIQEDKPATAPGGIAIHTDSRDRIPVPDEVLKLFAKKPETSGTGRATRSTPARREITPDGAWYLCRGNPIFKRFDDMEESDDDESDLGLFANRPDLLEKNPDCLKDIKSLKRSEIKPRMLFARSDPPAYPPHGNPNVINTNTNTAPPHDAEEDVTDVEENEADPFDVNPESDDCVPGVTPQGSLYNGTPFTCDLLDETPVGNGTLLRWLRSSRQKHDRDQETPAERLKRHRETRGSPNPRTRTRARTRMAHRAEAEVEGLDAGIPAESSTDA</sequence>
<feature type="region of interest" description="Disordered" evidence="1">
    <location>
        <begin position="1"/>
        <end position="200"/>
    </location>
</feature>
<name>A0A9W4IHN2_PENOL</name>
<evidence type="ECO:0000256" key="1">
    <source>
        <dbReference type="SAM" id="MobiDB-lite"/>
    </source>
</evidence>
<feature type="compositionally biased region" description="Low complexity" evidence="1">
    <location>
        <begin position="83"/>
        <end position="110"/>
    </location>
</feature>
<reference evidence="2" key="1">
    <citation type="submission" date="2021-07" db="EMBL/GenBank/DDBJ databases">
        <authorList>
            <person name="Branca A.L. A."/>
        </authorList>
    </citation>
    <scope>NUCLEOTIDE SEQUENCE</scope>
</reference>
<accession>A0A9W4IHN2</accession>
<gene>
    <name evidence="2" type="ORF">POLS_LOCUS9516</name>
</gene>
<evidence type="ECO:0000313" key="2">
    <source>
        <dbReference type="EMBL" id="CAG8283070.1"/>
    </source>
</evidence>
<keyword evidence="3" id="KW-1185">Reference proteome</keyword>
<dbReference type="OrthoDB" id="5398515at2759"/>
<feature type="compositionally biased region" description="Basic and acidic residues" evidence="1">
    <location>
        <begin position="159"/>
        <end position="168"/>
    </location>
</feature>
<feature type="compositionally biased region" description="Pro residues" evidence="1">
    <location>
        <begin position="1"/>
        <end position="10"/>
    </location>
</feature>
<proteinExistence type="predicted"/>
<evidence type="ECO:0000313" key="3">
    <source>
        <dbReference type="Proteomes" id="UP001153618"/>
    </source>
</evidence>
<comment type="caution">
    <text evidence="2">The sequence shown here is derived from an EMBL/GenBank/DDBJ whole genome shotgun (WGS) entry which is preliminary data.</text>
</comment>
<dbReference type="AlphaFoldDB" id="A0A9W4IHN2"/>
<dbReference type="EMBL" id="CAJVOS010000093">
    <property type="protein sequence ID" value="CAG8283070.1"/>
    <property type="molecule type" value="Genomic_DNA"/>
</dbReference>
<dbReference type="Proteomes" id="UP001153618">
    <property type="component" value="Unassembled WGS sequence"/>
</dbReference>